<evidence type="ECO:0000313" key="2">
    <source>
        <dbReference type="Proteomes" id="UP000824150"/>
    </source>
</evidence>
<reference evidence="1" key="1">
    <citation type="journal article" date="2021" name="PeerJ">
        <title>Extensive microbial diversity within the chicken gut microbiome revealed by metagenomics and culture.</title>
        <authorList>
            <person name="Gilroy R."/>
            <person name="Ravi A."/>
            <person name="Getino M."/>
            <person name="Pursley I."/>
            <person name="Horton D.L."/>
            <person name="Alikhan N.F."/>
            <person name="Baker D."/>
            <person name="Gharbi K."/>
            <person name="Hall N."/>
            <person name="Watson M."/>
            <person name="Adriaenssens E.M."/>
            <person name="Foster-Nyarko E."/>
            <person name="Jarju S."/>
            <person name="Secka A."/>
            <person name="Antonio M."/>
            <person name="Oren A."/>
            <person name="Chaudhuri R.R."/>
            <person name="La Ragione R."/>
            <person name="Hildebrand F."/>
            <person name="Pallen M.J."/>
        </authorList>
    </citation>
    <scope>NUCLEOTIDE SEQUENCE</scope>
    <source>
        <strain evidence="1">687</strain>
    </source>
</reference>
<dbReference type="EMBL" id="JAHLFG010000071">
    <property type="protein sequence ID" value="MBU3827147.1"/>
    <property type="molecule type" value="Genomic_DNA"/>
</dbReference>
<reference evidence="1" key="2">
    <citation type="submission" date="2021-04" db="EMBL/GenBank/DDBJ databases">
        <authorList>
            <person name="Gilroy R."/>
        </authorList>
    </citation>
    <scope>NUCLEOTIDE SEQUENCE</scope>
    <source>
        <strain evidence="1">687</strain>
    </source>
</reference>
<evidence type="ECO:0000313" key="1">
    <source>
        <dbReference type="EMBL" id="MBU3827147.1"/>
    </source>
</evidence>
<gene>
    <name evidence="1" type="ORF">IAA31_06635</name>
</gene>
<proteinExistence type="predicted"/>
<protein>
    <submittedName>
        <fullName evidence="1">Uncharacterized protein</fullName>
    </submittedName>
</protein>
<organism evidence="1 2">
    <name type="scientific">Candidatus Anaerobiospirillum merdipullorum</name>
    <dbReference type="NCBI Taxonomy" id="2838450"/>
    <lineage>
        <taxon>Bacteria</taxon>
        <taxon>Pseudomonadati</taxon>
        <taxon>Pseudomonadota</taxon>
        <taxon>Gammaproteobacteria</taxon>
        <taxon>Aeromonadales</taxon>
        <taxon>Succinivibrionaceae</taxon>
        <taxon>Anaerobiospirillum</taxon>
    </lineage>
</organism>
<feature type="non-terminal residue" evidence="1">
    <location>
        <position position="815"/>
    </location>
</feature>
<sequence>MNQKRLYAADFSANYLKLKEIYPTQHACRPSRVEKLFKLTPLALACALAFSSASFAAKMTINATQVTEDYSKYDYITDEMMTAMDLAQTMQENGSGQAPLYIYTGTISLDEISDEISDDAFKLTEDSAPNDLISFMRTEKSNPSGKVNPGRVQLEASADTRDVSYDNGIYLLKTESGDPWTLKYDFSKDGTDADGQPHTDNTTALSFFDYADFNYGDKPHLNDLKYYIFASKVNVITQNHLVKIHNGGQGTSDFGLSLSNKRKNITFTQEAFLASDFSFYGGSSSSYDDGTQHLSVAAGVYNAFGTNVITSDKYGETLFYEEKKTDLAQALGKITFKDFATISVTQKGRQDLTNTNLNAGDGAVFGLYHNEGGTTEFENGADIVVKAFDNNKTISAVSSSASLGIFDFLKQGTITINASQDDRVSRIWGLSVKQKNGENILFVKEDETVTKNSEEASTPNYVGDDDWQARWDTYIDQLNNSNNINLENAILSLHGSAISVTDEGKSGYFDIRGDIVASSLNGSDAGSNTVKKFDGDENDKWQDIGGTVNQSTVEITLTNEKSVLYGNIYERHRIGKEETIEFQSPVTGNYNKFTAWNDYQKKLEQNSLGGNVQLSLSNGATWYMQKNWKGWNNDLIYEKFNTTVAGLEEIPTTIIYGDGGQVTIEGDATNTDNYAKIDFSDQYNLKVFDKDEEKYVTVNYGYYDGNDTKKYEPDKVNDLDLASLATNSKYEGIRYAYQKAGKYTTVDNGIYHLTLNQGGVVDTRYMRMDFAFDSVDAINSGIGEFEGDIKKLRVQELDGTGGTFSIYAKDDDNHD</sequence>
<dbReference type="Proteomes" id="UP000824150">
    <property type="component" value="Unassembled WGS sequence"/>
</dbReference>
<dbReference type="AlphaFoldDB" id="A0A9E2NSH7"/>
<accession>A0A9E2NSH7</accession>
<name>A0A9E2NSH7_9GAMM</name>
<comment type="caution">
    <text evidence="1">The sequence shown here is derived from an EMBL/GenBank/DDBJ whole genome shotgun (WGS) entry which is preliminary data.</text>
</comment>